<dbReference type="Pfam" id="PF17938">
    <property type="entry name" value="TetR_C_29"/>
    <property type="match status" value="1"/>
</dbReference>
<dbReference type="Gene3D" id="1.10.357.10">
    <property type="entry name" value="Tetracycline Repressor, domain 2"/>
    <property type="match status" value="1"/>
</dbReference>
<feature type="region of interest" description="Disordered" evidence="3">
    <location>
        <begin position="1"/>
        <end position="24"/>
    </location>
</feature>
<evidence type="ECO:0000256" key="2">
    <source>
        <dbReference type="PROSITE-ProRule" id="PRU00335"/>
    </source>
</evidence>
<dbReference type="PRINTS" id="PR00455">
    <property type="entry name" value="HTHTETR"/>
</dbReference>
<dbReference type="InterPro" id="IPR009057">
    <property type="entry name" value="Homeodomain-like_sf"/>
</dbReference>
<accession>A0A2K8K4Z4</accession>
<feature type="compositionally biased region" description="Basic and acidic residues" evidence="3">
    <location>
        <begin position="13"/>
        <end position="24"/>
    </location>
</feature>
<dbReference type="SUPFAM" id="SSF46689">
    <property type="entry name" value="Homeodomain-like"/>
    <property type="match status" value="1"/>
</dbReference>
<reference evidence="5 6" key="1">
    <citation type="submission" date="2017-11" db="EMBL/GenBank/DDBJ databases">
        <title>Revised Sequence and Annotation of the Rhodobaca barguzinensis strain alga05 Genome.</title>
        <authorList>
            <person name="Kopejtka K."/>
            <person name="Tomasch J.M."/>
            <person name="Bunk B."/>
            <person name="Koblizek M."/>
        </authorList>
    </citation>
    <scope>NUCLEOTIDE SEQUENCE [LARGE SCALE GENOMIC DNA]</scope>
    <source>
        <strain evidence="6">alga05</strain>
    </source>
</reference>
<dbReference type="InterPro" id="IPR041474">
    <property type="entry name" value="NicS_C"/>
</dbReference>
<dbReference type="PANTHER" id="PTHR30328">
    <property type="entry name" value="TRANSCRIPTIONAL REPRESSOR"/>
    <property type="match status" value="1"/>
</dbReference>
<dbReference type="PROSITE" id="PS50977">
    <property type="entry name" value="HTH_TETR_2"/>
    <property type="match status" value="1"/>
</dbReference>
<gene>
    <name evidence="5" type="ORF">BG454_00600</name>
</gene>
<dbReference type="STRING" id="441209.GCA_001870665_00221"/>
<name>A0A2K8K4Z4_9RHOB</name>
<dbReference type="RefSeq" id="WP_071479435.1">
    <property type="nucleotide sequence ID" value="NZ_CP024899.1"/>
</dbReference>
<evidence type="ECO:0000256" key="3">
    <source>
        <dbReference type="SAM" id="MobiDB-lite"/>
    </source>
</evidence>
<sequence length="229" mass="25762">MNNKVRGSKKVSRKEPKAARNSAETKEKILNSAIDEFCEHGYAGANTTRIVQSAGCNIRMLYHYFDNKDGLYMAALSRVYEELRSSEEATNFWNAPPLEGIVALTHFTFDYMHQNRRFPKMILNENLNKGRAAGQIAQTINTTARPFIDKIGNLLSKGHAQGVFTHHPDPLHLYLTILALSFIHISNQHTLVATFDVDLGAPHFLKERKAHVTEVMLSFLTTPRSSPAP</sequence>
<evidence type="ECO:0000259" key="4">
    <source>
        <dbReference type="PROSITE" id="PS50977"/>
    </source>
</evidence>
<keyword evidence="1 2" id="KW-0238">DNA-binding</keyword>
<dbReference type="OrthoDB" id="2356263at2"/>
<dbReference type="InterPro" id="IPR050109">
    <property type="entry name" value="HTH-type_TetR-like_transc_reg"/>
</dbReference>
<dbReference type="InterPro" id="IPR001647">
    <property type="entry name" value="HTH_TetR"/>
</dbReference>
<dbReference type="GO" id="GO:0003677">
    <property type="term" value="F:DNA binding"/>
    <property type="evidence" value="ECO:0007669"/>
    <property type="project" value="UniProtKB-UniRule"/>
</dbReference>
<keyword evidence="6" id="KW-1185">Reference proteome</keyword>
<feature type="domain" description="HTH tetR-type" evidence="4">
    <location>
        <begin position="23"/>
        <end position="83"/>
    </location>
</feature>
<dbReference type="KEGG" id="rbg:BG454_00600"/>
<feature type="compositionally biased region" description="Basic residues" evidence="3">
    <location>
        <begin position="1"/>
        <end position="12"/>
    </location>
</feature>
<dbReference type="EMBL" id="CP024899">
    <property type="protein sequence ID" value="ATX64517.1"/>
    <property type="molecule type" value="Genomic_DNA"/>
</dbReference>
<dbReference type="InterPro" id="IPR036271">
    <property type="entry name" value="Tet_transcr_reg_TetR-rel_C_sf"/>
</dbReference>
<organism evidence="5 6">
    <name type="scientific">Roseinatronobacter bogoriensis subsp. barguzinensis</name>
    <dbReference type="NCBI Taxonomy" id="441209"/>
    <lineage>
        <taxon>Bacteria</taxon>
        <taxon>Pseudomonadati</taxon>
        <taxon>Pseudomonadota</taxon>
        <taxon>Alphaproteobacteria</taxon>
        <taxon>Rhodobacterales</taxon>
        <taxon>Paracoccaceae</taxon>
        <taxon>Roseinatronobacter</taxon>
    </lineage>
</organism>
<dbReference type="PANTHER" id="PTHR30328:SF54">
    <property type="entry name" value="HTH-TYPE TRANSCRIPTIONAL REPRESSOR SCO4008"/>
    <property type="match status" value="1"/>
</dbReference>
<feature type="DNA-binding region" description="H-T-H motif" evidence="2">
    <location>
        <begin position="46"/>
        <end position="65"/>
    </location>
</feature>
<dbReference type="Pfam" id="PF00440">
    <property type="entry name" value="TetR_N"/>
    <property type="match status" value="1"/>
</dbReference>
<protein>
    <submittedName>
        <fullName evidence="5">TetR/AcrR family transcriptional regulator</fullName>
    </submittedName>
</protein>
<evidence type="ECO:0000256" key="1">
    <source>
        <dbReference type="ARBA" id="ARBA00023125"/>
    </source>
</evidence>
<dbReference type="AlphaFoldDB" id="A0A2K8K4Z4"/>
<evidence type="ECO:0000313" key="5">
    <source>
        <dbReference type="EMBL" id="ATX64517.1"/>
    </source>
</evidence>
<dbReference type="SUPFAM" id="SSF48498">
    <property type="entry name" value="Tetracyclin repressor-like, C-terminal domain"/>
    <property type="match status" value="1"/>
</dbReference>
<evidence type="ECO:0000313" key="6">
    <source>
        <dbReference type="Proteomes" id="UP000228948"/>
    </source>
</evidence>
<proteinExistence type="predicted"/>
<dbReference type="Proteomes" id="UP000228948">
    <property type="component" value="Chromosome"/>
</dbReference>